<dbReference type="SUPFAM" id="SSF82708">
    <property type="entry name" value="R3H domain"/>
    <property type="match status" value="1"/>
</dbReference>
<dbReference type="InterPro" id="IPR015946">
    <property type="entry name" value="KH_dom-like_a/b"/>
</dbReference>
<dbReference type="AlphaFoldDB" id="A0A926I0B9"/>
<protein>
    <recommendedName>
        <fullName evidence="6">RNA-binding protein KhpB</fullName>
    </recommendedName>
    <alternativeName>
        <fullName evidence="6">RNA-binding protein EloR</fullName>
    </alternativeName>
</protein>
<feature type="region of interest" description="Disordered" evidence="7">
    <location>
        <begin position="270"/>
        <end position="396"/>
    </location>
</feature>
<dbReference type="InterPro" id="IPR038008">
    <property type="entry name" value="Jag_KH"/>
</dbReference>
<dbReference type="Pfam" id="PF14804">
    <property type="entry name" value="Jag_N"/>
    <property type="match status" value="1"/>
</dbReference>
<dbReference type="HAMAP" id="MF_00867">
    <property type="entry name" value="KhpB"/>
    <property type="match status" value="1"/>
</dbReference>
<evidence type="ECO:0000256" key="4">
    <source>
        <dbReference type="ARBA" id="ARBA00023186"/>
    </source>
</evidence>
<keyword evidence="4 6" id="KW-0143">Chaperone</keyword>
<evidence type="ECO:0000256" key="3">
    <source>
        <dbReference type="ARBA" id="ARBA00022960"/>
    </source>
</evidence>
<keyword evidence="2 6" id="KW-0694">RNA-binding</keyword>
<dbReference type="InterPro" id="IPR038247">
    <property type="entry name" value="Jag_N_dom_sf"/>
</dbReference>
<evidence type="ECO:0000256" key="1">
    <source>
        <dbReference type="ARBA" id="ARBA00022490"/>
    </source>
</evidence>
<dbReference type="Pfam" id="PF01424">
    <property type="entry name" value="R3H"/>
    <property type="match status" value="1"/>
</dbReference>
<evidence type="ECO:0000256" key="7">
    <source>
        <dbReference type="SAM" id="MobiDB-lite"/>
    </source>
</evidence>
<evidence type="ECO:0000313" key="10">
    <source>
        <dbReference type="Proteomes" id="UP000653127"/>
    </source>
</evidence>
<keyword evidence="10" id="KW-1185">Reference proteome</keyword>
<feature type="region of interest" description="Disordered" evidence="7">
    <location>
        <begin position="57"/>
        <end position="139"/>
    </location>
</feature>
<comment type="caution">
    <text evidence="6">Lacks conserved residue(s) required for the propagation of feature annotation.</text>
</comment>
<evidence type="ECO:0000313" key="9">
    <source>
        <dbReference type="EMBL" id="MBC8546827.1"/>
    </source>
</evidence>
<feature type="compositionally biased region" description="Low complexity" evidence="7">
    <location>
        <begin position="111"/>
        <end position="125"/>
    </location>
</feature>
<dbReference type="GO" id="GO:0071555">
    <property type="term" value="P:cell wall organization"/>
    <property type="evidence" value="ECO:0007669"/>
    <property type="project" value="UniProtKB-KW"/>
</dbReference>
<keyword evidence="3 6" id="KW-0133">Cell shape</keyword>
<evidence type="ECO:0000256" key="2">
    <source>
        <dbReference type="ARBA" id="ARBA00022884"/>
    </source>
</evidence>
<accession>A0A926I0B9</accession>
<dbReference type="InterPro" id="IPR032782">
    <property type="entry name" value="KhpB_N"/>
</dbReference>
<gene>
    <name evidence="6" type="primary">khpB</name>
    <name evidence="6" type="synonym">eloR</name>
    <name evidence="9" type="ORF">H8711_07750</name>
</gene>
<dbReference type="RefSeq" id="WP_249282902.1">
    <property type="nucleotide sequence ID" value="NZ_JACRST010000010.1"/>
</dbReference>
<dbReference type="SMART" id="SM00393">
    <property type="entry name" value="R3H"/>
    <property type="match status" value="1"/>
</dbReference>
<keyword evidence="5 6" id="KW-0961">Cell wall biogenesis/degradation</keyword>
<dbReference type="GO" id="GO:0009252">
    <property type="term" value="P:peptidoglycan biosynthetic process"/>
    <property type="evidence" value="ECO:0007669"/>
    <property type="project" value="UniProtKB-UniRule"/>
</dbReference>
<evidence type="ECO:0000256" key="6">
    <source>
        <dbReference type="HAMAP-Rule" id="MF_00867"/>
    </source>
</evidence>
<comment type="subunit">
    <text evidence="6">Forms a complex with KhpA.</text>
</comment>
<dbReference type="GO" id="GO:0005737">
    <property type="term" value="C:cytoplasm"/>
    <property type="evidence" value="ECO:0007669"/>
    <property type="project" value="UniProtKB-SubCell"/>
</dbReference>
<keyword evidence="1 6" id="KW-0963">Cytoplasm</keyword>
<comment type="function">
    <text evidence="6">A probable RNA chaperone. Forms a complex with KhpA which binds to cellular RNA and controls its expression. Plays a role in peptidoglycan (PG) homeostasis and cell length regulation.</text>
</comment>
<dbReference type="Pfam" id="PF13083">
    <property type="entry name" value="KH_KhpA-B"/>
    <property type="match status" value="1"/>
</dbReference>
<feature type="compositionally biased region" description="Basic and acidic residues" evidence="7">
    <location>
        <begin position="60"/>
        <end position="86"/>
    </location>
</feature>
<proteinExistence type="inferred from homology"/>
<dbReference type="EMBL" id="JACRST010000010">
    <property type="protein sequence ID" value="MBC8546827.1"/>
    <property type="molecule type" value="Genomic_DNA"/>
</dbReference>
<evidence type="ECO:0000256" key="5">
    <source>
        <dbReference type="ARBA" id="ARBA00023316"/>
    </source>
</evidence>
<dbReference type="Gene3D" id="3.30.300.20">
    <property type="match status" value="1"/>
</dbReference>
<comment type="subcellular location">
    <subcellularLocation>
        <location evidence="6">Cytoplasm</location>
    </subcellularLocation>
</comment>
<dbReference type="CDD" id="cd02644">
    <property type="entry name" value="R3H_jag"/>
    <property type="match status" value="1"/>
</dbReference>
<dbReference type="InterPro" id="IPR001374">
    <property type="entry name" value="R3H_dom"/>
</dbReference>
<dbReference type="Proteomes" id="UP000653127">
    <property type="component" value="Unassembled WGS sequence"/>
</dbReference>
<reference evidence="9" key="1">
    <citation type="submission" date="2020-08" db="EMBL/GenBank/DDBJ databases">
        <title>Genome public.</title>
        <authorList>
            <person name="Liu C."/>
            <person name="Sun Q."/>
        </authorList>
    </citation>
    <scope>NUCLEOTIDE SEQUENCE</scope>
    <source>
        <strain evidence="9">NSJ-31</strain>
    </source>
</reference>
<dbReference type="SMART" id="SM01245">
    <property type="entry name" value="Jag_N"/>
    <property type="match status" value="1"/>
</dbReference>
<dbReference type="PANTHER" id="PTHR35800:SF1">
    <property type="entry name" value="RNA-BINDING PROTEIN KHPB"/>
    <property type="match status" value="1"/>
</dbReference>
<sequence length="396" mass="42778">MIKEAIGTGKTVEEALENAYAQLGANSDNSEFEILERPARKLFGLKMIPAQVKVTMEVPDEVKKPATPAREAREPREPREPREARPPRPQQPKKKPQPAPEAPKAPKSEQPKAAPAQAVQPAPAAEETKPEIPAGTPATGEKVDCAVAYLKSIFTEMGLEAVEIKATAIRDGAVLTLSGEGLGVLIGRRGETLDALQYLAGLVANRLEGDYFRITIDSGNYRQKRERTLEQLARKLSNQVLKNGRSVTLEPMNPYERRIIHATVQTIEGVTSASTGEEPNRRVVISSTNPRRRAPQKDGGNRSGSSGNRGGRGRGGRGRGGNRPPRSGGGNTVTRPNAFGESAAPKKIDDSAIEIEPPVIHREPKAAPKPQAPKNTPPAEAQDKPLYSKIELDDID</sequence>
<evidence type="ECO:0000259" key="8">
    <source>
        <dbReference type="PROSITE" id="PS51061"/>
    </source>
</evidence>
<name>A0A926I0B9_9FIRM</name>
<dbReference type="NCBIfam" id="NF041568">
    <property type="entry name" value="Jag_EloR"/>
    <property type="match status" value="1"/>
</dbReference>
<dbReference type="Gene3D" id="3.30.30.80">
    <property type="entry name" value="probable RNA-binding protein from clostridium symbiosum atcc 14940"/>
    <property type="match status" value="1"/>
</dbReference>
<feature type="compositionally biased region" description="Low complexity" evidence="7">
    <location>
        <begin position="368"/>
        <end position="379"/>
    </location>
</feature>
<feature type="domain" description="R3H" evidence="8">
    <location>
        <begin position="223"/>
        <end position="289"/>
    </location>
</feature>
<dbReference type="PROSITE" id="PS51061">
    <property type="entry name" value="R3H"/>
    <property type="match status" value="1"/>
</dbReference>
<dbReference type="GO" id="GO:0003723">
    <property type="term" value="F:RNA binding"/>
    <property type="evidence" value="ECO:0007669"/>
    <property type="project" value="UniProtKB-UniRule"/>
</dbReference>
<dbReference type="Gene3D" id="3.30.1370.50">
    <property type="entry name" value="R3H-like domain"/>
    <property type="match status" value="1"/>
</dbReference>
<dbReference type="InterPro" id="IPR039247">
    <property type="entry name" value="KhpB"/>
</dbReference>
<dbReference type="InterPro" id="IPR036867">
    <property type="entry name" value="R3H_dom_sf"/>
</dbReference>
<comment type="similarity">
    <text evidence="6">Belongs to the KhpB RNA-binding protein family.</text>
</comment>
<dbReference type="CDD" id="cd02414">
    <property type="entry name" value="KH-II_Jag"/>
    <property type="match status" value="1"/>
</dbReference>
<dbReference type="PANTHER" id="PTHR35800">
    <property type="entry name" value="PROTEIN JAG"/>
    <property type="match status" value="1"/>
</dbReference>
<comment type="domain">
    <text evidence="6">Has an N-terminal Jag-N domain and 2 RNA-binding domains (KH and R3H).</text>
</comment>
<organism evidence="9 10">
    <name type="scientific">Ligaoa zhengdingensis</name>
    <dbReference type="NCBI Taxonomy" id="2763658"/>
    <lineage>
        <taxon>Bacteria</taxon>
        <taxon>Bacillati</taxon>
        <taxon>Bacillota</taxon>
        <taxon>Clostridia</taxon>
        <taxon>Eubacteriales</taxon>
        <taxon>Oscillospiraceae</taxon>
        <taxon>Ligaoa</taxon>
    </lineage>
</organism>
<dbReference type="InterPro" id="IPR034079">
    <property type="entry name" value="R3H_KhpB"/>
</dbReference>
<comment type="caution">
    <text evidence="9">The sequence shown here is derived from an EMBL/GenBank/DDBJ whole genome shotgun (WGS) entry which is preliminary data.</text>
</comment>
<dbReference type="GO" id="GO:0008360">
    <property type="term" value="P:regulation of cell shape"/>
    <property type="evidence" value="ECO:0007669"/>
    <property type="project" value="UniProtKB-KW"/>
</dbReference>